<keyword evidence="2" id="KW-0436">Ligase</keyword>
<dbReference type="SUPFAM" id="SSF50249">
    <property type="entry name" value="Nucleic acid-binding proteins"/>
    <property type="match status" value="1"/>
</dbReference>
<dbReference type="InterPro" id="IPR006195">
    <property type="entry name" value="aa-tRNA-synth_II"/>
</dbReference>
<dbReference type="PANTHER" id="PTHR22594">
    <property type="entry name" value="ASPARTYL/LYSYL-TRNA SYNTHETASE"/>
    <property type="match status" value="1"/>
</dbReference>
<evidence type="ECO:0000313" key="10">
    <source>
        <dbReference type="EMBL" id="CAB4565166.1"/>
    </source>
</evidence>
<dbReference type="AlphaFoldDB" id="A0A6J6DB99"/>
<dbReference type="GO" id="GO:0005737">
    <property type="term" value="C:cytoplasm"/>
    <property type="evidence" value="ECO:0007669"/>
    <property type="project" value="InterPro"/>
</dbReference>
<evidence type="ECO:0000256" key="7">
    <source>
        <dbReference type="SAM" id="MobiDB-lite"/>
    </source>
</evidence>
<protein>
    <submittedName>
        <fullName evidence="9">Unannotated protein</fullName>
    </submittedName>
</protein>
<evidence type="ECO:0000313" key="9">
    <source>
        <dbReference type="EMBL" id="CAB4560019.1"/>
    </source>
</evidence>
<keyword evidence="6" id="KW-0030">Aminoacyl-tRNA synthetase</keyword>
<dbReference type="InterPro" id="IPR045864">
    <property type="entry name" value="aa-tRNA-synth_II/BPL/LPL"/>
</dbReference>
<dbReference type="InterPro" id="IPR047090">
    <property type="entry name" value="AspRS_core"/>
</dbReference>
<dbReference type="InterPro" id="IPR004365">
    <property type="entry name" value="NA-bd_OB_tRNA"/>
</dbReference>
<dbReference type="InterPro" id="IPR004115">
    <property type="entry name" value="GAD-like_sf"/>
</dbReference>
<dbReference type="GO" id="GO:0003676">
    <property type="term" value="F:nucleic acid binding"/>
    <property type="evidence" value="ECO:0007669"/>
    <property type="project" value="InterPro"/>
</dbReference>
<dbReference type="EMBL" id="CAEZTP010000007">
    <property type="protein sequence ID" value="CAB4565166.1"/>
    <property type="molecule type" value="Genomic_DNA"/>
</dbReference>
<dbReference type="Gene3D" id="3.30.930.10">
    <property type="entry name" value="Bira Bifunctional Protein, Domain 2"/>
    <property type="match status" value="1"/>
</dbReference>
<evidence type="ECO:0000259" key="8">
    <source>
        <dbReference type="PROSITE" id="PS50862"/>
    </source>
</evidence>
<dbReference type="InterPro" id="IPR004524">
    <property type="entry name" value="Asp-tRNA-ligase_1"/>
</dbReference>
<dbReference type="InterPro" id="IPR047089">
    <property type="entry name" value="Asp-tRNA-ligase_1_N"/>
</dbReference>
<dbReference type="PRINTS" id="PR01042">
    <property type="entry name" value="TRNASYNTHASP"/>
</dbReference>
<dbReference type="SUPFAM" id="SSF55261">
    <property type="entry name" value="GAD domain-like"/>
    <property type="match status" value="1"/>
</dbReference>
<dbReference type="Gene3D" id="3.30.1360.30">
    <property type="entry name" value="GAD-like domain"/>
    <property type="match status" value="1"/>
</dbReference>
<dbReference type="InterPro" id="IPR004364">
    <property type="entry name" value="Aa-tRNA-synt_II"/>
</dbReference>
<dbReference type="PANTHER" id="PTHR22594:SF5">
    <property type="entry name" value="ASPARTATE--TRNA LIGASE, MITOCHONDRIAL"/>
    <property type="match status" value="1"/>
</dbReference>
<dbReference type="NCBIfam" id="TIGR00459">
    <property type="entry name" value="aspS_bact"/>
    <property type="match status" value="1"/>
</dbReference>
<evidence type="ECO:0000256" key="6">
    <source>
        <dbReference type="ARBA" id="ARBA00023146"/>
    </source>
</evidence>
<dbReference type="NCBIfam" id="NF001750">
    <property type="entry name" value="PRK00476.1"/>
    <property type="match status" value="1"/>
</dbReference>
<keyword evidence="3" id="KW-0547">Nucleotide-binding</keyword>
<accession>A0A6J6DB99</accession>
<dbReference type="InterPro" id="IPR002312">
    <property type="entry name" value="Asp/Asn-tRNA-synth_IIb"/>
</dbReference>
<evidence type="ECO:0000256" key="3">
    <source>
        <dbReference type="ARBA" id="ARBA00022741"/>
    </source>
</evidence>
<dbReference type="GO" id="GO:0005524">
    <property type="term" value="F:ATP binding"/>
    <property type="evidence" value="ECO:0007669"/>
    <property type="project" value="UniProtKB-KW"/>
</dbReference>
<gene>
    <name evidence="9" type="ORF">UFOPK1643_00099</name>
    <name evidence="10" type="ORF">UFOPK1698_00169</name>
</gene>
<feature type="domain" description="Aminoacyl-transfer RNA synthetases class-II family profile" evidence="8">
    <location>
        <begin position="138"/>
        <end position="546"/>
    </location>
</feature>
<proteinExistence type="inferred from homology"/>
<dbReference type="HAMAP" id="MF_00044">
    <property type="entry name" value="Asp_tRNA_synth_type1"/>
    <property type="match status" value="1"/>
</dbReference>
<dbReference type="Pfam" id="PF00152">
    <property type="entry name" value="tRNA-synt_2"/>
    <property type="match status" value="1"/>
</dbReference>
<dbReference type="Gene3D" id="2.40.50.140">
    <property type="entry name" value="Nucleic acid-binding proteins"/>
    <property type="match status" value="1"/>
</dbReference>
<keyword evidence="5" id="KW-0648">Protein biosynthesis</keyword>
<dbReference type="InterPro" id="IPR029351">
    <property type="entry name" value="GAD_dom"/>
</dbReference>
<evidence type="ECO:0000256" key="1">
    <source>
        <dbReference type="ARBA" id="ARBA00006303"/>
    </source>
</evidence>
<feature type="region of interest" description="Disordered" evidence="7">
    <location>
        <begin position="550"/>
        <end position="584"/>
    </location>
</feature>
<evidence type="ECO:0000256" key="4">
    <source>
        <dbReference type="ARBA" id="ARBA00022840"/>
    </source>
</evidence>
<keyword evidence="4" id="KW-0067">ATP-binding</keyword>
<dbReference type="EMBL" id="CAEZTK010000003">
    <property type="protein sequence ID" value="CAB4560019.1"/>
    <property type="molecule type" value="Genomic_DNA"/>
</dbReference>
<dbReference type="InterPro" id="IPR012340">
    <property type="entry name" value="NA-bd_OB-fold"/>
</dbReference>
<dbReference type="CDD" id="cd04317">
    <property type="entry name" value="EcAspRS_like_N"/>
    <property type="match status" value="1"/>
</dbReference>
<dbReference type="SUPFAM" id="SSF55681">
    <property type="entry name" value="Class II aaRS and biotin synthetases"/>
    <property type="match status" value="1"/>
</dbReference>
<evidence type="ECO:0000256" key="5">
    <source>
        <dbReference type="ARBA" id="ARBA00022917"/>
    </source>
</evidence>
<dbReference type="Pfam" id="PF02938">
    <property type="entry name" value="GAD"/>
    <property type="match status" value="1"/>
</dbReference>
<dbReference type="CDD" id="cd00777">
    <property type="entry name" value="AspRS_core"/>
    <property type="match status" value="1"/>
</dbReference>
<organism evidence="9">
    <name type="scientific">freshwater metagenome</name>
    <dbReference type="NCBI Taxonomy" id="449393"/>
    <lineage>
        <taxon>unclassified sequences</taxon>
        <taxon>metagenomes</taxon>
        <taxon>ecological metagenomes</taxon>
    </lineage>
</organism>
<dbReference type="Pfam" id="PF01336">
    <property type="entry name" value="tRNA_anti-codon"/>
    <property type="match status" value="1"/>
</dbReference>
<dbReference type="GO" id="GO:0004815">
    <property type="term" value="F:aspartate-tRNA ligase activity"/>
    <property type="evidence" value="ECO:0007669"/>
    <property type="project" value="TreeGrafter"/>
</dbReference>
<name>A0A6J6DB99_9ZZZZ</name>
<evidence type="ECO:0000256" key="2">
    <source>
        <dbReference type="ARBA" id="ARBA00022598"/>
    </source>
</evidence>
<dbReference type="PROSITE" id="PS50862">
    <property type="entry name" value="AA_TRNA_LIGASE_II"/>
    <property type="match status" value="1"/>
</dbReference>
<reference evidence="9" key="1">
    <citation type="submission" date="2020-05" db="EMBL/GenBank/DDBJ databases">
        <authorList>
            <person name="Chiriac C."/>
            <person name="Salcher M."/>
            <person name="Ghai R."/>
            <person name="Kavagutti S V."/>
        </authorList>
    </citation>
    <scope>NUCLEOTIDE SEQUENCE</scope>
</reference>
<dbReference type="GO" id="GO:0006422">
    <property type="term" value="P:aspartyl-tRNA aminoacylation"/>
    <property type="evidence" value="ECO:0007669"/>
    <property type="project" value="TreeGrafter"/>
</dbReference>
<comment type="similarity">
    <text evidence="1">Belongs to the class-II aminoacyl-tRNA synthetase family. Type 1 subfamily.</text>
</comment>
<sequence length="584" mass="64368">MLRTHDAGSLNKSLVGKTVTLAGWVSRRRDHGGVAFIDLRDSSGSVQVVIRDEKMAGSLRAEWCLLITGEVVARPDGNENKNIPTGEIEVMGDHVVVLSESAPLPFPIDSGDESEINEESRLRYRYLDLRREKPAHNLRMRSKVTSTIRRVMEEELFLEIETPYLTRSTPEGARDFLVPVRLQPGSWYALPQSPQLFKQLLMVAGMEKYYQIARCFRDEDFRADRQPEFTQLDIEMSFIDQEDILAVAEKIVARIWKESVNYEISLPIPRMTYADAMREYGSDKPDLRFGNKLVDLTSFFSETEFRVFQAPYVGAVVMPGGAGSPRRELDAWQDWAKARGAKGLAYVLVNDDLTLGGPVSKNLSEKESGGIVAAAGAKPGDAIFFAAGERSASLNLLGAVRLEIGKRCNLIPTGKWEFVWVVDAPMFEPTDGGGWTAVHHPFTGPKPEFTKSFKANPGEALAYAYDIVLNGTELGGGSIRIHDRDIQKDVFSVIGLSDEEATSKFGFLLEAFNYGPPPHGGIALGLDRVCALLTGSDSIREVIAFPKTASGGDPLTGAPTPITPAQRKESGIDWVPEVKSNEVK</sequence>